<accession>A0AAN9I8Y5</accession>
<name>A0AAN9I8Y5_CROPI</name>
<evidence type="ECO:0000313" key="2">
    <source>
        <dbReference type="Proteomes" id="UP001372338"/>
    </source>
</evidence>
<dbReference type="Proteomes" id="UP001372338">
    <property type="component" value="Unassembled WGS sequence"/>
</dbReference>
<organism evidence="1 2">
    <name type="scientific">Crotalaria pallida</name>
    <name type="common">Smooth rattlebox</name>
    <name type="synonym">Crotalaria striata</name>
    <dbReference type="NCBI Taxonomy" id="3830"/>
    <lineage>
        <taxon>Eukaryota</taxon>
        <taxon>Viridiplantae</taxon>
        <taxon>Streptophyta</taxon>
        <taxon>Embryophyta</taxon>
        <taxon>Tracheophyta</taxon>
        <taxon>Spermatophyta</taxon>
        <taxon>Magnoliopsida</taxon>
        <taxon>eudicotyledons</taxon>
        <taxon>Gunneridae</taxon>
        <taxon>Pentapetalae</taxon>
        <taxon>rosids</taxon>
        <taxon>fabids</taxon>
        <taxon>Fabales</taxon>
        <taxon>Fabaceae</taxon>
        <taxon>Papilionoideae</taxon>
        <taxon>50 kb inversion clade</taxon>
        <taxon>genistoids sensu lato</taxon>
        <taxon>core genistoids</taxon>
        <taxon>Crotalarieae</taxon>
        <taxon>Crotalaria</taxon>
    </lineage>
</organism>
<gene>
    <name evidence="1" type="ORF">RIF29_21964</name>
</gene>
<comment type="caution">
    <text evidence="1">The sequence shown here is derived from an EMBL/GenBank/DDBJ whole genome shotgun (WGS) entry which is preliminary data.</text>
</comment>
<protein>
    <submittedName>
        <fullName evidence="1">Uncharacterized protein</fullName>
    </submittedName>
</protein>
<evidence type="ECO:0000313" key="1">
    <source>
        <dbReference type="EMBL" id="KAK7269244.1"/>
    </source>
</evidence>
<reference evidence="1 2" key="1">
    <citation type="submission" date="2024-01" db="EMBL/GenBank/DDBJ databases">
        <title>The genomes of 5 underutilized Papilionoideae crops provide insights into root nodulation and disease resistanc.</title>
        <authorList>
            <person name="Yuan L."/>
        </authorList>
    </citation>
    <scope>NUCLEOTIDE SEQUENCE [LARGE SCALE GENOMIC DNA]</scope>
    <source>
        <strain evidence="1">ZHUSHIDOU_FW_LH</strain>
        <tissue evidence="1">Leaf</tissue>
    </source>
</reference>
<keyword evidence="2" id="KW-1185">Reference proteome</keyword>
<sequence length="171" mass="18960">MRIDTRTNYSVCLCSCVLLFLCACVLLLVCAFVPLCASVCFSFSPSPPSVPRPDPSLSPSCVPPSDLICLSLSVSRPFLRSASLCPSSLRSPLESRLSPPFDQIRSSFDPSRRRRRFSLSILPLIGRRRFSLSLLTLIRRRCLRTKQLVPGCLLLLLEGEGTLGFQVNKRA</sequence>
<proteinExistence type="predicted"/>
<dbReference type="EMBL" id="JAYWIO010000004">
    <property type="protein sequence ID" value="KAK7269244.1"/>
    <property type="molecule type" value="Genomic_DNA"/>
</dbReference>
<dbReference type="AlphaFoldDB" id="A0AAN9I8Y5"/>
<dbReference type="PROSITE" id="PS51257">
    <property type="entry name" value="PROKAR_LIPOPROTEIN"/>
    <property type="match status" value="1"/>
</dbReference>